<dbReference type="AlphaFoldDB" id="A0A4R3Z0W7"/>
<evidence type="ECO:0000256" key="3">
    <source>
        <dbReference type="ARBA" id="ARBA00022491"/>
    </source>
</evidence>
<evidence type="ECO:0000256" key="14">
    <source>
        <dbReference type="PROSITE-ProRule" id="PRU00169"/>
    </source>
</evidence>
<dbReference type="SUPFAM" id="SSF46894">
    <property type="entry name" value="C-terminal effector domain of the bipartite response regulators"/>
    <property type="match status" value="1"/>
</dbReference>
<dbReference type="GO" id="GO:0030435">
    <property type="term" value="P:sporulation resulting in formation of a cellular spore"/>
    <property type="evidence" value="ECO:0007669"/>
    <property type="project" value="UniProtKB-UniRule"/>
</dbReference>
<evidence type="ECO:0000313" key="17">
    <source>
        <dbReference type="Proteomes" id="UP000295515"/>
    </source>
</evidence>
<keyword evidence="10 12" id="KW-0010">Activator</keyword>
<feature type="modified residue" description="4-aspartylphosphate" evidence="14">
    <location>
        <position position="53"/>
    </location>
</feature>
<dbReference type="GO" id="GO:0003700">
    <property type="term" value="F:DNA-binding transcription factor activity"/>
    <property type="evidence" value="ECO:0007669"/>
    <property type="project" value="InterPro"/>
</dbReference>
<evidence type="ECO:0000259" key="15">
    <source>
        <dbReference type="PROSITE" id="PS50110"/>
    </source>
</evidence>
<comment type="function">
    <text evidence="12">May play the central regulatory role in sporulation. It may be an element of the effector pathway responsible for the activation of sporulation genes in response to nutritional stress. Spo0A may act in concert with spo0H (a sigma factor) to control the expression of some genes that are critical to the sporulation process.</text>
</comment>
<dbReference type="GO" id="GO:0051606">
    <property type="term" value="P:detection of stimulus"/>
    <property type="evidence" value="ECO:0007669"/>
    <property type="project" value="UniProtKB-UniRule"/>
</dbReference>
<dbReference type="InterPro" id="IPR011006">
    <property type="entry name" value="CheY-like_superfamily"/>
</dbReference>
<feature type="binding site" evidence="13">
    <location>
        <position position="53"/>
    </location>
    <ligand>
        <name>Ca(2+)</name>
        <dbReference type="ChEBI" id="CHEBI:29108"/>
    </ligand>
</feature>
<dbReference type="RefSeq" id="WP_066443237.1">
    <property type="nucleotide sequence ID" value="NZ_CAUWFI010000001.1"/>
</dbReference>
<keyword evidence="5 12" id="KW-0106">Calcium</keyword>
<protein>
    <recommendedName>
        <fullName evidence="12">Stage 0 sporulation protein A homolog</fullName>
    </recommendedName>
</protein>
<evidence type="ECO:0000256" key="1">
    <source>
        <dbReference type="ARBA" id="ARBA00004496"/>
    </source>
</evidence>
<keyword evidence="7 12" id="KW-0902">Two-component regulatory system</keyword>
<dbReference type="GO" id="GO:0005737">
    <property type="term" value="C:cytoplasm"/>
    <property type="evidence" value="ECO:0007669"/>
    <property type="project" value="UniProtKB-SubCell"/>
</dbReference>
<evidence type="ECO:0000256" key="5">
    <source>
        <dbReference type="ARBA" id="ARBA00022837"/>
    </source>
</evidence>
<dbReference type="NCBIfam" id="TIGR02875">
    <property type="entry name" value="spore_0_A"/>
    <property type="match status" value="1"/>
</dbReference>
<evidence type="ECO:0000256" key="12">
    <source>
        <dbReference type="PIRNR" id="PIRNR002937"/>
    </source>
</evidence>
<dbReference type="GeneID" id="98915737"/>
<dbReference type="Proteomes" id="UP000295515">
    <property type="component" value="Unassembled WGS sequence"/>
</dbReference>
<dbReference type="SMART" id="SM00448">
    <property type="entry name" value="REC"/>
    <property type="match status" value="1"/>
</dbReference>
<keyword evidence="6 12" id="KW-0749">Sporulation</keyword>
<dbReference type="Gene3D" id="3.40.50.2300">
    <property type="match status" value="1"/>
</dbReference>
<dbReference type="GO" id="GO:0005509">
    <property type="term" value="F:calcium ion binding"/>
    <property type="evidence" value="ECO:0007669"/>
    <property type="project" value="UniProtKB-UniRule"/>
</dbReference>
<evidence type="ECO:0000313" key="16">
    <source>
        <dbReference type="EMBL" id="TCV98502.1"/>
    </source>
</evidence>
<comment type="subcellular location">
    <subcellularLocation>
        <location evidence="1 12">Cytoplasm</location>
    </subcellularLocation>
</comment>
<sequence length="274" mass="31702">MKTFIAIDQQELLENVKMNLEKTNRFEIIGTANNGTDCLNFLNQRSCDLLVIDLMLSEIDGLGVLNRLKEMNKKSYGKVICITQFTNQMVCDMLENLAVDYCFKYPFDMQHFVQSALYITTSDQQKHDQLLNKDESEKYKKVKIENEITEILHEVGIPAHIKGYMYLRTAILTTYYNIEILGQVTKVLYPDIARMYNTTSSRVERAIRHAIEVAWNRGNTDAIDDIFGYTVSAVKAKPTNSEFIAMIADKLRLAHKTDNVKKESLYNYKNYMLK</sequence>
<dbReference type="PANTHER" id="PTHR45526">
    <property type="entry name" value="TRANSCRIPTIONAL REGULATORY PROTEIN DPIA"/>
    <property type="match status" value="1"/>
</dbReference>
<dbReference type="PANTHER" id="PTHR45526:SF1">
    <property type="entry name" value="TRANSCRIPTIONAL REGULATORY PROTEIN DCUR-RELATED"/>
    <property type="match status" value="1"/>
</dbReference>
<keyword evidence="3 12" id="KW-0678">Repressor</keyword>
<dbReference type="InterPro" id="IPR036388">
    <property type="entry name" value="WH-like_DNA-bd_sf"/>
</dbReference>
<evidence type="ECO:0000256" key="2">
    <source>
        <dbReference type="ARBA" id="ARBA00022490"/>
    </source>
</evidence>
<feature type="domain" description="Response regulatory" evidence="15">
    <location>
        <begin position="2"/>
        <end position="120"/>
    </location>
</feature>
<dbReference type="PROSITE" id="PS50110">
    <property type="entry name" value="RESPONSE_REGULATORY"/>
    <property type="match status" value="1"/>
</dbReference>
<dbReference type="GO" id="GO:0003677">
    <property type="term" value="F:DNA binding"/>
    <property type="evidence" value="ECO:0007669"/>
    <property type="project" value="UniProtKB-KW"/>
</dbReference>
<evidence type="ECO:0000256" key="10">
    <source>
        <dbReference type="ARBA" id="ARBA00023159"/>
    </source>
</evidence>
<keyword evidence="9 12" id="KW-0238">DNA-binding</keyword>
<keyword evidence="8 12" id="KW-0805">Transcription regulation</keyword>
<evidence type="ECO:0000256" key="11">
    <source>
        <dbReference type="ARBA" id="ARBA00023163"/>
    </source>
</evidence>
<dbReference type="InterPro" id="IPR014879">
    <property type="entry name" value="Spo0A_C"/>
</dbReference>
<evidence type="ECO:0000256" key="6">
    <source>
        <dbReference type="ARBA" id="ARBA00022969"/>
    </source>
</evidence>
<dbReference type="Pfam" id="PF08769">
    <property type="entry name" value="Spo0A_C"/>
    <property type="match status" value="1"/>
</dbReference>
<keyword evidence="4 14" id="KW-0597">Phosphoprotein</keyword>
<keyword evidence="11 12" id="KW-0804">Transcription</keyword>
<dbReference type="InterPro" id="IPR016032">
    <property type="entry name" value="Sig_transdc_resp-reg_C-effctor"/>
</dbReference>
<gene>
    <name evidence="16" type="ORF">EDD60_11396</name>
</gene>
<dbReference type="SUPFAM" id="SSF52172">
    <property type="entry name" value="CheY-like"/>
    <property type="match status" value="1"/>
</dbReference>
<evidence type="ECO:0000256" key="7">
    <source>
        <dbReference type="ARBA" id="ARBA00023012"/>
    </source>
</evidence>
<keyword evidence="12 13" id="KW-0479">Metal-binding</keyword>
<accession>A0A4R3Z0W7</accession>
<evidence type="ECO:0000256" key="9">
    <source>
        <dbReference type="ARBA" id="ARBA00023125"/>
    </source>
</evidence>
<keyword evidence="17" id="KW-1185">Reference proteome</keyword>
<comment type="cofactor">
    <cofactor evidence="12 13">
        <name>Ca(2+)</name>
        <dbReference type="ChEBI" id="CHEBI:29108"/>
    </cofactor>
    <text evidence="12 13">Binds 1 Ca(2+) ion per subunit.</text>
</comment>
<dbReference type="GO" id="GO:0042173">
    <property type="term" value="P:regulation of sporulation resulting in formation of a cellular spore"/>
    <property type="evidence" value="ECO:0007669"/>
    <property type="project" value="InterPro"/>
</dbReference>
<name>A0A4R3Z0W7_9FIRM</name>
<dbReference type="InterPro" id="IPR001789">
    <property type="entry name" value="Sig_transdc_resp-reg_receiver"/>
</dbReference>
<dbReference type="Pfam" id="PF00072">
    <property type="entry name" value="Response_reg"/>
    <property type="match status" value="1"/>
</dbReference>
<evidence type="ECO:0000256" key="13">
    <source>
        <dbReference type="PIRSR" id="PIRSR002937-1"/>
    </source>
</evidence>
<keyword evidence="2 12" id="KW-0963">Cytoplasm</keyword>
<proteinExistence type="predicted"/>
<organism evidence="16 17">
    <name type="scientific">Longibaculum muris</name>
    <dbReference type="NCBI Taxonomy" id="1796628"/>
    <lineage>
        <taxon>Bacteria</taxon>
        <taxon>Bacillati</taxon>
        <taxon>Bacillota</taxon>
        <taxon>Erysipelotrichia</taxon>
        <taxon>Erysipelotrichales</taxon>
        <taxon>Coprobacillaceae</taxon>
        <taxon>Longibaculum</taxon>
    </lineage>
</organism>
<dbReference type="EMBL" id="SMCQ01000013">
    <property type="protein sequence ID" value="TCV98502.1"/>
    <property type="molecule type" value="Genomic_DNA"/>
</dbReference>
<evidence type="ECO:0000256" key="8">
    <source>
        <dbReference type="ARBA" id="ARBA00023015"/>
    </source>
</evidence>
<feature type="binding site" evidence="13">
    <location>
        <position position="8"/>
    </location>
    <ligand>
        <name>Ca(2+)</name>
        <dbReference type="ChEBI" id="CHEBI:29108"/>
    </ligand>
</feature>
<evidence type="ECO:0000256" key="4">
    <source>
        <dbReference type="ARBA" id="ARBA00022553"/>
    </source>
</evidence>
<dbReference type="GO" id="GO:0000156">
    <property type="term" value="F:phosphorelay response regulator activity"/>
    <property type="evidence" value="ECO:0007669"/>
    <property type="project" value="TreeGrafter"/>
</dbReference>
<comment type="caution">
    <text evidence="16">The sequence shown here is derived from an EMBL/GenBank/DDBJ whole genome shotgun (WGS) entry which is preliminary data.</text>
</comment>
<dbReference type="Gene3D" id="1.10.10.10">
    <property type="entry name" value="Winged helix-like DNA-binding domain superfamily/Winged helix DNA-binding domain"/>
    <property type="match status" value="1"/>
</dbReference>
<reference evidence="16 17" key="1">
    <citation type="submission" date="2019-03" db="EMBL/GenBank/DDBJ databases">
        <title>Genomic Encyclopedia of Type Strains, Phase IV (KMG-IV): sequencing the most valuable type-strain genomes for metagenomic binning, comparative biology and taxonomic classification.</title>
        <authorList>
            <person name="Goeker M."/>
        </authorList>
    </citation>
    <scope>NUCLEOTIDE SEQUENCE [LARGE SCALE GENOMIC DNA]</scope>
    <source>
        <strain evidence="16 17">DSM 29487</strain>
    </source>
</reference>
<dbReference type="PIRSF" id="PIRSF002937">
    <property type="entry name" value="Res_reg_Spo0A"/>
    <property type="match status" value="1"/>
</dbReference>
<dbReference type="InterPro" id="IPR012052">
    <property type="entry name" value="Spore_0_A"/>
</dbReference>
<dbReference type="InterPro" id="IPR051271">
    <property type="entry name" value="2C-system_Tx_regulators"/>
</dbReference>